<dbReference type="InterPro" id="IPR036388">
    <property type="entry name" value="WH-like_DNA-bd_sf"/>
</dbReference>
<dbReference type="Pfam" id="PF00196">
    <property type="entry name" value="GerE"/>
    <property type="match status" value="1"/>
</dbReference>
<keyword evidence="3" id="KW-1185">Reference proteome</keyword>
<evidence type="ECO:0000313" key="3">
    <source>
        <dbReference type="Proteomes" id="UP000238356"/>
    </source>
</evidence>
<dbReference type="Proteomes" id="UP000238356">
    <property type="component" value="Unassembled WGS sequence"/>
</dbReference>
<dbReference type="RefSeq" id="WP_064905950.1">
    <property type="nucleotide sequence ID" value="NZ_JADLQW010000017.1"/>
</dbReference>
<protein>
    <submittedName>
        <fullName evidence="2">LuxR family transcriptional regulator</fullName>
    </submittedName>
</protein>
<feature type="domain" description="HTH luxR-type" evidence="1">
    <location>
        <begin position="377"/>
        <end position="442"/>
    </location>
</feature>
<dbReference type="SUPFAM" id="SSF52540">
    <property type="entry name" value="P-loop containing nucleoside triphosphate hydrolases"/>
    <property type="match status" value="1"/>
</dbReference>
<dbReference type="EMBL" id="PSZD01000012">
    <property type="protein sequence ID" value="PPJ26382.1"/>
    <property type="molecule type" value="Genomic_DNA"/>
</dbReference>
<dbReference type="InterPro" id="IPR016032">
    <property type="entry name" value="Sig_transdc_resp-reg_C-effctor"/>
</dbReference>
<dbReference type="PANTHER" id="PTHR47691:SF3">
    <property type="entry name" value="HTH-TYPE TRANSCRIPTIONAL REGULATOR RV0890C-RELATED"/>
    <property type="match status" value="1"/>
</dbReference>
<proteinExistence type="predicted"/>
<dbReference type="InterPro" id="IPR000792">
    <property type="entry name" value="Tscrpt_reg_LuxR_C"/>
</dbReference>
<name>A0A2S6A3K4_9NOCA</name>
<evidence type="ECO:0000313" key="2">
    <source>
        <dbReference type="EMBL" id="PPJ26382.1"/>
    </source>
</evidence>
<dbReference type="PANTHER" id="PTHR47691">
    <property type="entry name" value="REGULATOR-RELATED"/>
    <property type="match status" value="1"/>
</dbReference>
<dbReference type="Gene3D" id="3.40.50.300">
    <property type="entry name" value="P-loop containing nucleotide triphosphate hydrolases"/>
    <property type="match status" value="1"/>
</dbReference>
<dbReference type="SUPFAM" id="SSF46894">
    <property type="entry name" value="C-terminal effector domain of the bipartite response regulators"/>
    <property type="match status" value="1"/>
</dbReference>
<gene>
    <name evidence="2" type="ORF">C5F51_19590</name>
</gene>
<dbReference type="SMART" id="SM00421">
    <property type="entry name" value="HTH_LUXR"/>
    <property type="match status" value="1"/>
</dbReference>
<dbReference type="PROSITE" id="PS50043">
    <property type="entry name" value="HTH_LUXR_2"/>
    <property type="match status" value="1"/>
</dbReference>
<reference evidence="2 3" key="1">
    <citation type="submission" date="2018-02" db="EMBL/GenBank/DDBJ databases">
        <title>8 Nocardia nova and 1 Nocardia cyriacigeorgica strain used for evolution to TMP-SMX.</title>
        <authorList>
            <person name="Mehta H."/>
            <person name="Weng J."/>
            <person name="Shamoo Y."/>
        </authorList>
    </citation>
    <scope>NUCLEOTIDE SEQUENCE [LARGE SCALE GENOMIC DNA]</scope>
    <source>
        <strain evidence="2 3">BAA2227</strain>
    </source>
</reference>
<dbReference type="GO" id="GO:0006355">
    <property type="term" value="P:regulation of DNA-templated transcription"/>
    <property type="evidence" value="ECO:0007669"/>
    <property type="project" value="InterPro"/>
</dbReference>
<comment type="caution">
    <text evidence="2">The sequence shown here is derived from an EMBL/GenBank/DDBJ whole genome shotgun (WGS) entry which is preliminary data.</text>
</comment>
<accession>A0A2S6A3K4</accession>
<organism evidence="2 3">
    <name type="scientific">Nocardia nova</name>
    <dbReference type="NCBI Taxonomy" id="37330"/>
    <lineage>
        <taxon>Bacteria</taxon>
        <taxon>Bacillati</taxon>
        <taxon>Actinomycetota</taxon>
        <taxon>Actinomycetes</taxon>
        <taxon>Mycobacteriales</taxon>
        <taxon>Nocardiaceae</taxon>
        <taxon>Nocardia</taxon>
    </lineage>
</organism>
<sequence length="459" mass="50324">MFQRSRIGVLPATSSEFVGRLAQRERITALIARGARLITLTGPGGIGKTRLAIETLRRDVDLPTRWLALAELDAETAIAELREFAPRPGGAPHVLVLDSCDRLVTALATELADLLEADPALTVVATSREPIGWIDEQLVPVPSLDPAQALRLLRIRMELTGRTAGDGDEDDDILRRICAHMSHNPFGLRLAAIRLRHHPPAIVLHEVSGDAYDRRLQWSDSARVGVEARHRDIGANIAWSTSRCTPAESILLQRLSVFPGGSAGGGADREAIEAICADEALPAVSIESTLDRLVERSLVIVRLTGTSARWYLTECVRLVARAELHRRDPVEANRLAARHLQLRRLEVRRAEGSALPQQPCVVTAQPPVGAVAAARPESERWESLSRAEREVAVLAAAGWPNSAIAVRRRSSVRTVDAQVAMVRQKLQITSRAEIARHLPAEARERMRSEALARRETARS</sequence>
<dbReference type="Gene3D" id="1.10.10.10">
    <property type="entry name" value="Winged helix-like DNA-binding domain superfamily/Winged helix DNA-binding domain"/>
    <property type="match status" value="1"/>
</dbReference>
<dbReference type="GO" id="GO:0003677">
    <property type="term" value="F:DNA binding"/>
    <property type="evidence" value="ECO:0007669"/>
    <property type="project" value="InterPro"/>
</dbReference>
<evidence type="ECO:0000259" key="1">
    <source>
        <dbReference type="PROSITE" id="PS50043"/>
    </source>
</evidence>
<dbReference type="InterPro" id="IPR027417">
    <property type="entry name" value="P-loop_NTPase"/>
</dbReference>
<dbReference type="AlphaFoldDB" id="A0A2S6A3K4"/>